<dbReference type="Pfam" id="PF13567">
    <property type="entry name" value="DUF4131"/>
    <property type="match status" value="1"/>
</dbReference>
<feature type="transmembrane region" description="Helical" evidence="6">
    <location>
        <begin position="475"/>
        <end position="493"/>
    </location>
</feature>
<comment type="caution">
    <text evidence="9">The sequence shown here is derived from an EMBL/GenBank/DDBJ whole genome shotgun (WGS) entry which is preliminary data.</text>
</comment>
<evidence type="ECO:0000313" key="9">
    <source>
        <dbReference type="EMBL" id="MBD3323084.1"/>
    </source>
</evidence>
<keyword evidence="3 6" id="KW-0812">Transmembrane</keyword>
<organism evidence="9 10">
    <name type="scientific">candidate division KSB3 bacterium</name>
    <dbReference type="NCBI Taxonomy" id="2044937"/>
    <lineage>
        <taxon>Bacteria</taxon>
        <taxon>candidate division KSB3</taxon>
    </lineage>
</organism>
<dbReference type="EMBL" id="WJJP01000021">
    <property type="protein sequence ID" value="MBD3323084.1"/>
    <property type="molecule type" value="Genomic_DNA"/>
</dbReference>
<evidence type="ECO:0000313" key="10">
    <source>
        <dbReference type="Proteomes" id="UP000649604"/>
    </source>
</evidence>
<feature type="transmembrane region" description="Helical" evidence="6">
    <location>
        <begin position="410"/>
        <end position="432"/>
    </location>
</feature>
<comment type="subcellular location">
    <subcellularLocation>
        <location evidence="1">Cell membrane</location>
        <topology evidence="1">Multi-pass membrane protein</topology>
    </subcellularLocation>
</comment>
<feature type="transmembrane region" description="Helical" evidence="6">
    <location>
        <begin position="505"/>
        <end position="522"/>
    </location>
</feature>
<evidence type="ECO:0000259" key="7">
    <source>
        <dbReference type="Pfam" id="PF03772"/>
    </source>
</evidence>
<evidence type="ECO:0000259" key="8">
    <source>
        <dbReference type="Pfam" id="PF13567"/>
    </source>
</evidence>
<name>A0A9D5Q3W6_9BACT</name>
<evidence type="ECO:0000256" key="6">
    <source>
        <dbReference type="SAM" id="Phobius"/>
    </source>
</evidence>
<dbReference type="InterPro" id="IPR004477">
    <property type="entry name" value="ComEC_N"/>
</dbReference>
<feature type="transmembrane region" description="Helical" evidence="6">
    <location>
        <begin position="350"/>
        <end position="367"/>
    </location>
</feature>
<evidence type="ECO:0000256" key="3">
    <source>
        <dbReference type="ARBA" id="ARBA00022692"/>
    </source>
</evidence>
<gene>
    <name evidence="9" type="ORF">GF339_00785</name>
</gene>
<dbReference type="AlphaFoldDB" id="A0A9D5Q3W6"/>
<dbReference type="Proteomes" id="UP000649604">
    <property type="component" value="Unassembled WGS sequence"/>
</dbReference>
<feature type="transmembrane region" description="Helical" evidence="6">
    <location>
        <begin position="303"/>
        <end position="320"/>
    </location>
</feature>
<keyword evidence="2" id="KW-1003">Cell membrane</keyword>
<reference evidence="9" key="1">
    <citation type="submission" date="2019-11" db="EMBL/GenBank/DDBJ databases">
        <title>Microbial mats filling the niche in hypersaline microbial mats.</title>
        <authorList>
            <person name="Wong H.L."/>
            <person name="Macleod F.I."/>
            <person name="White R.A. III"/>
            <person name="Burns B.P."/>
        </authorList>
    </citation>
    <scope>NUCLEOTIDE SEQUENCE</scope>
    <source>
        <strain evidence="9">Rbin_158</strain>
    </source>
</reference>
<evidence type="ECO:0000256" key="4">
    <source>
        <dbReference type="ARBA" id="ARBA00022989"/>
    </source>
</evidence>
<evidence type="ECO:0000256" key="5">
    <source>
        <dbReference type="ARBA" id="ARBA00023136"/>
    </source>
</evidence>
<feature type="domain" description="DUF4131" evidence="8">
    <location>
        <begin position="35"/>
        <end position="192"/>
    </location>
</feature>
<feature type="transmembrane region" description="Helical" evidence="6">
    <location>
        <begin position="373"/>
        <end position="390"/>
    </location>
</feature>
<feature type="domain" description="ComEC/Rec2-related protein" evidence="7">
    <location>
        <begin position="253"/>
        <end position="523"/>
    </location>
</feature>
<feature type="transmembrane region" description="Helical" evidence="6">
    <location>
        <begin position="444"/>
        <end position="468"/>
    </location>
</feature>
<accession>A0A9D5Q3W6</accession>
<dbReference type="PANTHER" id="PTHR30619">
    <property type="entry name" value="DNA INTERNALIZATION/COMPETENCE PROTEIN COMEC/REC2"/>
    <property type="match status" value="1"/>
</dbReference>
<dbReference type="InterPro" id="IPR025405">
    <property type="entry name" value="DUF4131"/>
</dbReference>
<dbReference type="PANTHER" id="PTHR30619:SF1">
    <property type="entry name" value="RECOMBINATION PROTEIN 2"/>
    <property type="match status" value="1"/>
</dbReference>
<evidence type="ECO:0000256" key="1">
    <source>
        <dbReference type="ARBA" id="ARBA00004651"/>
    </source>
</evidence>
<protein>
    <submittedName>
        <fullName evidence="9">DUF4131 domain-containing protein</fullName>
    </submittedName>
</protein>
<feature type="transmembrane region" description="Helical" evidence="6">
    <location>
        <begin position="274"/>
        <end position="296"/>
    </location>
</feature>
<dbReference type="NCBIfam" id="TIGR00360">
    <property type="entry name" value="ComEC_N-term"/>
    <property type="match status" value="1"/>
</dbReference>
<sequence>MTRPLLPILAGFIGGILLEHSFQWITPTCATPDFFLLLLGYCLLAIGCYGASRRHIPRLPTFLLLSLALMTGMLRYAVSTQLPPNHIASLVEDDELVTIEGYLSQPPEHAEKKRYLYVMTTWVEKDATRYQTTGKLLITLTGNSLPTSGHKSLSYGDTLRTRLRLRIPQNFGDFDYREYLRRQGIYLIGSLRHDRYLLQLDAIQGNPLLRWIYRLRTRILRFLDTAQEQQDSDAESSSFLPPADQAIQVIKAMTLGEKRALSPSVRDTFRNAGMYHFLVVSGIHIGIIAWVAHYLLHWLGVPLRYRIGGLALVILAYAGLTGFHFPVLRATIMALTLYASLTCNRIPDPLYSLAFTAAVILFLFPVSLFEVSFQLTVAATASILLLFRLFKEQSWLDRLSQLPWFLRIPAMSLIATSGAMIGVSPLMSYYFGGFYPYSFLSNPLSLPLISLLLPSSLLLNFVSLVFPYWDLLSPLISVNVVLTRGFIALASSFPQVDVAIPRPAPWSLLLYYSAVVGLFSWFHHKERTRRRAALQESQ</sequence>
<proteinExistence type="predicted"/>
<dbReference type="Pfam" id="PF03772">
    <property type="entry name" value="Competence"/>
    <property type="match status" value="1"/>
</dbReference>
<feature type="transmembrane region" description="Helical" evidence="6">
    <location>
        <begin position="34"/>
        <end position="52"/>
    </location>
</feature>
<dbReference type="InterPro" id="IPR052159">
    <property type="entry name" value="Competence_DNA_uptake"/>
</dbReference>
<evidence type="ECO:0000256" key="2">
    <source>
        <dbReference type="ARBA" id="ARBA00022475"/>
    </source>
</evidence>
<keyword evidence="5 6" id="KW-0472">Membrane</keyword>
<dbReference type="GO" id="GO:0005886">
    <property type="term" value="C:plasma membrane"/>
    <property type="evidence" value="ECO:0007669"/>
    <property type="project" value="UniProtKB-SubCell"/>
</dbReference>
<keyword evidence="4 6" id="KW-1133">Transmembrane helix</keyword>